<evidence type="ECO:0000313" key="2">
    <source>
        <dbReference type="EMBL" id="MDT9683493.1"/>
    </source>
</evidence>
<feature type="transmembrane region" description="Helical" evidence="1">
    <location>
        <begin position="87"/>
        <end position="104"/>
    </location>
</feature>
<keyword evidence="3" id="KW-1185">Reference proteome</keyword>
<dbReference type="EMBL" id="JAWCTQ010000017">
    <property type="protein sequence ID" value="MDT9683493.1"/>
    <property type="molecule type" value="Genomic_DNA"/>
</dbReference>
<evidence type="ECO:0000256" key="1">
    <source>
        <dbReference type="SAM" id="Phobius"/>
    </source>
</evidence>
<sequence length="109" mass="11757">MTSLPQPTGDDRSKGPDARLAAARRELGRRKAEVRAARRRVRRLRRARLRRRPAALAVAVGRAGLAVLGTAAFVAGLVMLVRGDSQAADMLSAAAAFWALAVMLRRTGR</sequence>
<comment type="caution">
    <text evidence="2">The sequence shown here is derived from an EMBL/GenBank/DDBJ whole genome shotgun (WGS) entry which is preliminary data.</text>
</comment>
<gene>
    <name evidence="2" type="ORF">RND61_15700</name>
</gene>
<evidence type="ECO:0000313" key="3">
    <source>
        <dbReference type="Proteomes" id="UP001250181"/>
    </source>
</evidence>
<accession>A0ABU3QL52</accession>
<dbReference type="RefSeq" id="WP_315878566.1">
    <property type="nucleotide sequence ID" value="NZ_JAWCTQ010000017.1"/>
</dbReference>
<dbReference type="Proteomes" id="UP001250181">
    <property type="component" value="Unassembled WGS sequence"/>
</dbReference>
<keyword evidence="1" id="KW-1133">Transmembrane helix</keyword>
<organism evidence="2 3">
    <name type="scientific">Streptomyces tamarix</name>
    <dbReference type="NCBI Taxonomy" id="3078565"/>
    <lineage>
        <taxon>Bacteria</taxon>
        <taxon>Bacillati</taxon>
        <taxon>Actinomycetota</taxon>
        <taxon>Actinomycetes</taxon>
        <taxon>Kitasatosporales</taxon>
        <taxon>Streptomycetaceae</taxon>
        <taxon>Streptomyces</taxon>
    </lineage>
</organism>
<reference evidence="2 3" key="1">
    <citation type="submission" date="2023-09" db="EMBL/GenBank/DDBJ databases">
        <title>Streptomyces sp. nov.: A antagonism against Alternaria gaisen Producing Streptochlin, Isolated from Tamarix root soil.</title>
        <authorList>
            <person name="Chen Y."/>
        </authorList>
    </citation>
    <scope>NUCLEOTIDE SEQUENCE [LARGE SCALE GENOMIC DNA]</scope>
    <source>
        <strain evidence="2 3">TRM76323</strain>
    </source>
</reference>
<name>A0ABU3QL52_9ACTN</name>
<keyword evidence="1" id="KW-0472">Membrane</keyword>
<keyword evidence="1" id="KW-0812">Transmembrane</keyword>
<evidence type="ECO:0008006" key="4">
    <source>
        <dbReference type="Google" id="ProtNLM"/>
    </source>
</evidence>
<feature type="transmembrane region" description="Helical" evidence="1">
    <location>
        <begin position="54"/>
        <end position="81"/>
    </location>
</feature>
<protein>
    <recommendedName>
        <fullName evidence="4">Integral membrane protein</fullName>
    </recommendedName>
</protein>
<proteinExistence type="predicted"/>